<keyword evidence="1" id="KW-0812">Transmembrane</keyword>
<protein>
    <submittedName>
        <fullName evidence="2">Uncharacterized protein</fullName>
    </submittedName>
</protein>
<evidence type="ECO:0000256" key="1">
    <source>
        <dbReference type="SAM" id="Phobius"/>
    </source>
</evidence>
<keyword evidence="1" id="KW-0472">Membrane</keyword>
<organism evidence="2 3">
    <name type="scientific">Mycoplana ramosa</name>
    <name type="common">Mycoplana bullata</name>
    <dbReference type="NCBI Taxonomy" id="40837"/>
    <lineage>
        <taxon>Bacteria</taxon>
        <taxon>Pseudomonadati</taxon>
        <taxon>Pseudomonadota</taxon>
        <taxon>Alphaproteobacteria</taxon>
        <taxon>Hyphomicrobiales</taxon>
        <taxon>Rhizobiaceae</taxon>
        <taxon>Mycoplana</taxon>
    </lineage>
</organism>
<keyword evidence="3" id="KW-1185">Reference proteome</keyword>
<evidence type="ECO:0000313" key="2">
    <source>
        <dbReference type="EMBL" id="MFD1330275.1"/>
    </source>
</evidence>
<keyword evidence="1" id="KW-1133">Transmembrane helix</keyword>
<sequence>MESIGRRDGALFALWPPRDIVSPTGGNEMDGLLKVLIATACSVVIIGGGYYASTEYRSYQQGKEVADRIDRARKELFGFAEAAEGETDKVRDFCRTYNKALDPSRRGSDVAVRNCRALGYLY</sequence>
<dbReference type="Proteomes" id="UP001597173">
    <property type="component" value="Unassembled WGS sequence"/>
</dbReference>
<name>A0ABW3Z262_MYCRA</name>
<reference evidence="3" key="1">
    <citation type="journal article" date="2019" name="Int. J. Syst. Evol. Microbiol.">
        <title>The Global Catalogue of Microorganisms (GCM) 10K type strain sequencing project: providing services to taxonomists for standard genome sequencing and annotation.</title>
        <authorList>
            <consortium name="The Broad Institute Genomics Platform"/>
            <consortium name="The Broad Institute Genome Sequencing Center for Infectious Disease"/>
            <person name="Wu L."/>
            <person name="Ma J."/>
        </authorList>
    </citation>
    <scope>NUCLEOTIDE SEQUENCE [LARGE SCALE GENOMIC DNA]</scope>
    <source>
        <strain evidence="3">CCUG 55609</strain>
    </source>
</reference>
<dbReference type="EMBL" id="JBHTNF010000020">
    <property type="protein sequence ID" value="MFD1330275.1"/>
    <property type="molecule type" value="Genomic_DNA"/>
</dbReference>
<feature type="transmembrane region" description="Helical" evidence="1">
    <location>
        <begin position="32"/>
        <end position="53"/>
    </location>
</feature>
<dbReference type="RefSeq" id="WP_377174727.1">
    <property type="nucleotide sequence ID" value="NZ_JBHTNF010000020.1"/>
</dbReference>
<comment type="caution">
    <text evidence="2">The sequence shown here is derived from an EMBL/GenBank/DDBJ whole genome shotgun (WGS) entry which is preliminary data.</text>
</comment>
<accession>A0ABW3Z262</accession>
<gene>
    <name evidence="2" type="ORF">ACFQ33_20510</name>
</gene>
<evidence type="ECO:0000313" key="3">
    <source>
        <dbReference type="Proteomes" id="UP001597173"/>
    </source>
</evidence>
<proteinExistence type="predicted"/>